<reference evidence="2" key="1">
    <citation type="journal article" date="2017" name="Nat. Ecol. Evol.">
        <title>Lineage-specific genetic innovations streamline the genomes of Armillaria species to pathogenesis.</title>
        <authorList>
            <consortium name="DOE Joint Genome Institute"/>
            <person name="Sipos G."/>
            <person name="Prasanna A.N."/>
            <person name="Walter M.C."/>
            <person name="O'Connor E."/>
            <person name="Balint B."/>
            <person name="Krizsan K."/>
            <person name="Kiss B."/>
            <person name="Hess J."/>
            <person name="Varga T."/>
            <person name="Slot J."/>
            <person name="Riley R."/>
            <person name="Boka B."/>
            <person name="Rigling D."/>
            <person name="Barry K."/>
            <person name="Lee J."/>
            <person name="Mihaltcheva S."/>
            <person name="LaButti K."/>
            <person name="Lipzen A."/>
            <person name="Waldron R."/>
            <person name="Moloney N.M."/>
            <person name="Sperisen C."/>
            <person name="Kredics L."/>
            <person name="Vagvolgyi C."/>
            <person name="Patrignani A."/>
            <person name="Fitzpatrick D."/>
            <person name="Nagy I."/>
            <person name="Doyle S."/>
            <person name="Anderson J."/>
            <person name="Grigoriev I.V."/>
            <person name="Guldener U."/>
            <person name="Munsterkotter M."/>
            <person name="Nagy L.G."/>
        </authorList>
    </citation>
    <scope>NUCLEOTIDE SEQUENCE [LARGE SCALE GENOMIC DNA]</scope>
    <source>
        <strain evidence="2">28-4</strain>
    </source>
</reference>
<gene>
    <name evidence="2" type="ORF">ARMSODRAFT_957065</name>
</gene>
<evidence type="ECO:0000256" key="1">
    <source>
        <dbReference type="SAM" id="MobiDB-lite"/>
    </source>
</evidence>
<feature type="region of interest" description="Disordered" evidence="1">
    <location>
        <begin position="22"/>
        <end position="58"/>
    </location>
</feature>
<protein>
    <submittedName>
        <fullName evidence="2">Uncharacterized protein</fullName>
    </submittedName>
</protein>
<keyword evidence="3" id="KW-1185">Reference proteome</keyword>
<proteinExistence type="predicted"/>
<sequence length="58" mass="6781">MGRYLSGPDRAHPIFEVLHNFQEPRNSTTTPRLPSFHDTSTRRSIRVPSKIPPQHREM</sequence>
<dbReference type="AlphaFoldDB" id="A0A2H3BR44"/>
<organism evidence="2 3">
    <name type="scientific">Armillaria solidipes</name>
    <dbReference type="NCBI Taxonomy" id="1076256"/>
    <lineage>
        <taxon>Eukaryota</taxon>
        <taxon>Fungi</taxon>
        <taxon>Dikarya</taxon>
        <taxon>Basidiomycota</taxon>
        <taxon>Agaricomycotina</taxon>
        <taxon>Agaricomycetes</taxon>
        <taxon>Agaricomycetidae</taxon>
        <taxon>Agaricales</taxon>
        <taxon>Marasmiineae</taxon>
        <taxon>Physalacriaceae</taxon>
        <taxon>Armillaria</taxon>
    </lineage>
</organism>
<feature type="non-terminal residue" evidence="2">
    <location>
        <position position="58"/>
    </location>
</feature>
<dbReference type="Proteomes" id="UP000218334">
    <property type="component" value="Unassembled WGS sequence"/>
</dbReference>
<evidence type="ECO:0000313" key="3">
    <source>
        <dbReference type="Proteomes" id="UP000218334"/>
    </source>
</evidence>
<evidence type="ECO:0000313" key="2">
    <source>
        <dbReference type="EMBL" id="PBK69442.1"/>
    </source>
</evidence>
<feature type="compositionally biased region" description="Polar residues" evidence="1">
    <location>
        <begin position="23"/>
        <end position="32"/>
    </location>
</feature>
<name>A0A2H3BR44_9AGAR</name>
<accession>A0A2H3BR44</accession>
<dbReference type="EMBL" id="KZ293429">
    <property type="protein sequence ID" value="PBK69442.1"/>
    <property type="molecule type" value="Genomic_DNA"/>
</dbReference>